<dbReference type="InterPro" id="IPR015943">
    <property type="entry name" value="WD40/YVTN_repeat-like_dom_sf"/>
</dbReference>
<keyword evidence="2" id="KW-1185">Reference proteome</keyword>
<accession>A0ABQ4CUV1</accession>
<reference evidence="1 2" key="1">
    <citation type="submission" date="2021-01" db="EMBL/GenBank/DDBJ databases">
        <title>Whole genome shotgun sequence of Asanoa siamensis NBRC 107932.</title>
        <authorList>
            <person name="Komaki H."/>
            <person name="Tamura T."/>
        </authorList>
    </citation>
    <scope>NUCLEOTIDE SEQUENCE [LARGE SCALE GENOMIC DNA]</scope>
    <source>
        <strain evidence="1 2">NBRC 107932</strain>
    </source>
</reference>
<comment type="caution">
    <text evidence="1">The sequence shown here is derived from an EMBL/GenBank/DDBJ whole genome shotgun (WGS) entry which is preliminary data.</text>
</comment>
<evidence type="ECO:0000313" key="1">
    <source>
        <dbReference type="EMBL" id="GIF75033.1"/>
    </source>
</evidence>
<gene>
    <name evidence="1" type="ORF">Asi02nite_45510</name>
</gene>
<proteinExistence type="predicted"/>
<evidence type="ECO:0008006" key="3">
    <source>
        <dbReference type="Google" id="ProtNLM"/>
    </source>
</evidence>
<dbReference type="SUPFAM" id="SSF50939">
    <property type="entry name" value="Sialidases"/>
    <property type="match status" value="1"/>
</dbReference>
<dbReference type="Proteomes" id="UP000604117">
    <property type="component" value="Unassembled WGS sequence"/>
</dbReference>
<evidence type="ECO:0000313" key="2">
    <source>
        <dbReference type="Proteomes" id="UP000604117"/>
    </source>
</evidence>
<name>A0ABQ4CUV1_9ACTN</name>
<sequence>MVCVLAVGAVAVRAHDGGAPARWTDQRTEQVGPWRVAREAFAVDDRRTGGPRVLLPNSAGCFTGFGAGGLSGGYWFASGACTTIGVVEPAGAGDDAVLAVGSEYEGAYLAVTGHHVLGNRHGTPEDWRQVAGIAPGAGPGPGDGGGPVPLTIAGPGYVAVGQRDGRAVAWLSTDGKSWRTVVLPPPPGATETHVTAVAEAPAAPLVAIGTSTGPNATSQVTAWVSTDDGRSWRPHPVPGLDGAPQVRVLLNDGRRFFALGGTSGDVRAPALVLTSTDGRTWQRDDTAATAGVRMIRAATSLPGGEMLAVAGSGEGRNTGDNRECASAWLVTRPSGEWTREDLGCAGVPTVVAGLASGPIVAVHGTTLFLRQPHLAPPPEQSVW</sequence>
<dbReference type="InterPro" id="IPR036278">
    <property type="entry name" value="Sialidase_sf"/>
</dbReference>
<protein>
    <recommendedName>
        <fullName evidence="3">Exo-alpha-sialidase</fullName>
    </recommendedName>
</protein>
<dbReference type="Gene3D" id="2.130.10.10">
    <property type="entry name" value="YVTN repeat-like/Quinoprotein amine dehydrogenase"/>
    <property type="match status" value="1"/>
</dbReference>
<organism evidence="1 2">
    <name type="scientific">Asanoa siamensis</name>
    <dbReference type="NCBI Taxonomy" id="926357"/>
    <lineage>
        <taxon>Bacteria</taxon>
        <taxon>Bacillati</taxon>
        <taxon>Actinomycetota</taxon>
        <taxon>Actinomycetes</taxon>
        <taxon>Micromonosporales</taxon>
        <taxon>Micromonosporaceae</taxon>
        <taxon>Asanoa</taxon>
    </lineage>
</organism>
<dbReference type="EMBL" id="BONE01000038">
    <property type="protein sequence ID" value="GIF75033.1"/>
    <property type="molecule type" value="Genomic_DNA"/>
</dbReference>